<evidence type="ECO:0000313" key="6">
    <source>
        <dbReference type="EMBL" id="CAG6760172.1"/>
    </source>
</evidence>
<feature type="binding site" evidence="5">
    <location>
        <position position="210"/>
    </location>
    <ligand>
        <name>Ca(2+)</name>
        <dbReference type="ChEBI" id="CHEBI:29108"/>
    </ligand>
</feature>
<dbReference type="GO" id="GO:1904380">
    <property type="term" value="P:endoplasmic reticulum mannose trimming"/>
    <property type="evidence" value="ECO:0007669"/>
    <property type="project" value="InterPro"/>
</dbReference>
<proteinExistence type="inferred from homology"/>
<comment type="similarity">
    <text evidence="2">Belongs to the glycosyl hydrolase 47 family.</text>
</comment>
<reference evidence="6" key="1">
    <citation type="submission" date="2021-05" db="EMBL/GenBank/DDBJ databases">
        <authorList>
            <person name="Alioto T."/>
            <person name="Alioto T."/>
            <person name="Gomez Garrido J."/>
        </authorList>
    </citation>
    <scope>NUCLEOTIDE SEQUENCE</scope>
</reference>
<dbReference type="GO" id="GO:0044322">
    <property type="term" value="C:endoplasmic reticulum quality control compartment"/>
    <property type="evidence" value="ECO:0007669"/>
    <property type="project" value="GOC"/>
</dbReference>
<sequence>MGILSRLLNDPVYENYARRANKALWSVRDKNTGLLGNVINAASGQWIGKLSGLGAGLDSFYEYLIKAFILFGDNEDYAMFDEMYKTIKLYMRRGRAQCNHGEGGHPLFVNVDMSTGELYSTWIDSLQASFAGIQATKSPFYLHVGQEILSNLNQFTKTGCGYATVHSVQDMSLEDRMESFFLSETTKYLYLLFDTDNHINTHMDRYLFTTEGHVIPIMSQFREPPWLSISTSPSFSSMNISQPSCEAVDGDLRYTLPLKSKYLAQISSSIGLESY</sequence>
<dbReference type="InterPro" id="IPR012341">
    <property type="entry name" value="6hp_glycosidase-like_sf"/>
</dbReference>
<keyword evidence="3" id="KW-0256">Endoplasmic reticulum</keyword>
<dbReference type="GO" id="GO:0004571">
    <property type="term" value="F:mannosyl-oligosaccharide 1,2-alpha-mannosidase activity"/>
    <property type="evidence" value="ECO:0007669"/>
    <property type="project" value="InterPro"/>
</dbReference>
<comment type="subcellular location">
    <subcellularLocation>
        <location evidence="1">Endoplasmic reticulum</location>
    </subcellularLocation>
</comment>
<dbReference type="Pfam" id="PF01532">
    <property type="entry name" value="Glyco_hydro_47"/>
    <property type="match status" value="1"/>
</dbReference>
<evidence type="ECO:0000256" key="2">
    <source>
        <dbReference type="ARBA" id="ARBA00007658"/>
    </source>
</evidence>
<name>A0A8D9A759_9HEMI</name>
<keyword evidence="4" id="KW-0325">Glycoprotein</keyword>
<evidence type="ECO:0000256" key="3">
    <source>
        <dbReference type="ARBA" id="ARBA00022824"/>
    </source>
</evidence>
<protein>
    <submittedName>
        <fullName evidence="6">ER degradation-enhancing alpha-mannosidase-like protein 1</fullName>
    </submittedName>
</protein>
<dbReference type="GO" id="GO:0016020">
    <property type="term" value="C:membrane"/>
    <property type="evidence" value="ECO:0007669"/>
    <property type="project" value="InterPro"/>
</dbReference>
<dbReference type="InterPro" id="IPR036026">
    <property type="entry name" value="Seven-hairpin_glycosidases"/>
</dbReference>
<dbReference type="InterPro" id="IPR001382">
    <property type="entry name" value="Glyco_hydro_47"/>
</dbReference>
<dbReference type="GO" id="GO:0005975">
    <property type="term" value="P:carbohydrate metabolic process"/>
    <property type="evidence" value="ECO:0007669"/>
    <property type="project" value="InterPro"/>
</dbReference>
<evidence type="ECO:0000256" key="5">
    <source>
        <dbReference type="PIRSR" id="PIRSR601382-2"/>
    </source>
</evidence>
<keyword evidence="5" id="KW-0106">Calcium</keyword>
<dbReference type="PANTHER" id="PTHR45679">
    <property type="entry name" value="ER DEGRADATION-ENHANCING ALPHA-MANNOSIDASE-LIKE PROTEIN 2"/>
    <property type="match status" value="1"/>
</dbReference>
<dbReference type="InterPro" id="IPR044674">
    <property type="entry name" value="EDEM1/2/3"/>
</dbReference>
<comment type="cofactor">
    <cofactor evidence="5">
        <name>Ca(2+)</name>
        <dbReference type="ChEBI" id="CHEBI:29108"/>
    </cofactor>
</comment>
<organism evidence="6">
    <name type="scientific">Cacopsylla melanoneura</name>
    <dbReference type="NCBI Taxonomy" id="428564"/>
    <lineage>
        <taxon>Eukaryota</taxon>
        <taxon>Metazoa</taxon>
        <taxon>Ecdysozoa</taxon>
        <taxon>Arthropoda</taxon>
        <taxon>Hexapoda</taxon>
        <taxon>Insecta</taxon>
        <taxon>Pterygota</taxon>
        <taxon>Neoptera</taxon>
        <taxon>Paraneoptera</taxon>
        <taxon>Hemiptera</taxon>
        <taxon>Sternorrhyncha</taxon>
        <taxon>Psylloidea</taxon>
        <taxon>Psyllidae</taxon>
        <taxon>Psyllinae</taxon>
        <taxon>Cacopsylla</taxon>
    </lineage>
</organism>
<accession>A0A8D9A759</accession>
<dbReference type="SUPFAM" id="SSF48225">
    <property type="entry name" value="Seven-hairpin glycosidases"/>
    <property type="match status" value="1"/>
</dbReference>
<keyword evidence="5" id="KW-0479">Metal-binding</keyword>
<evidence type="ECO:0000256" key="1">
    <source>
        <dbReference type="ARBA" id="ARBA00004240"/>
    </source>
</evidence>
<dbReference type="GO" id="GO:0005509">
    <property type="term" value="F:calcium ion binding"/>
    <property type="evidence" value="ECO:0007669"/>
    <property type="project" value="InterPro"/>
</dbReference>
<evidence type="ECO:0000256" key="4">
    <source>
        <dbReference type="ARBA" id="ARBA00023180"/>
    </source>
</evidence>
<dbReference type="PANTHER" id="PTHR45679:SF5">
    <property type="entry name" value="ER DEGRADATION-ENHANCING ALPHA-MANNOSIDASE-LIKE PROTEIN 1"/>
    <property type="match status" value="1"/>
</dbReference>
<dbReference type="Gene3D" id="1.50.10.10">
    <property type="match status" value="2"/>
</dbReference>
<dbReference type="EMBL" id="HBUF01555060">
    <property type="protein sequence ID" value="CAG6760172.1"/>
    <property type="molecule type" value="Transcribed_RNA"/>
</dbReference>
<dbReference type="AlphaFoldDB" id="A0A8D9A759"/>